<sequence length="165" mass="16723">MLSQQHSPRQPSQTPPAHAAGRASLRGAGLTRWLLGLLVWAMVLGPTLGQMHRAVHAAAASQASVAVQHGVTHAGFATQAADGADCADGCASNSWVHALFAGHGPAACQLLDQASHGYAGPPAMLAFVGVAPESALPRPFVAAPRAVALAAPFDARAPPLHSSRA</sequence>
<evidence type="ECO:0000256" key="1">
    <source>
        <dbReference type="SAM" id="MobiDB-lite"/>
    </source>
</evidence>
<feature type="region of interest" description="Disordered" evidence="1">
    <location>
        <begin position="1"/>
        <end position="22"/>
    </location>
</feature>
<accession>A0ABV3ZX41</accession>
<reference evidence="2 3" key="1">
    <citation type="journal article" date="2013" name="Int. J. Syst. Evol. Microbiol.">
        <title>Comamonas guangdongensis sp. nov., isolated from subterranean forest sediment, and emended description of the genus Comamonas.</title>
        <authorList>
            <person name="Zhang J."/>
            <person name="Wang Y."/>
            <person name="Zhou S."/>
            <person name="Wu C."/>
            <person name="He J."/>
            <person name="Li F."/>
        </authorList>
    </citation>
    <scope>NUCLEOTIDE SEQUENCE [LARGE SCALE GENOMIC DNA]</scope>
    <source>
        <strain evidence="2 3">CCTCC AB2011133</strain>
    </source>
</reference>
<keyword evidence="3" id="KW-1185">Reference proteome</keyword>
<gene>
    <name evidence="2" type="ORF">AB6724_15075</name>
</gene>
<evidence type="ECO:0000313" key="3">
    <source>
        <dbReference type="Proteomes" id="UP001561046"/>
    </source>
</evidence>
<protein>
    <recommendedName>
        <fullName evidence="4">DUF2946 domain-containing protein</fullName>
    </recommendedName>
</protein>
<dbReference type="RefSeq" id="WP_369339345.1">
    <property type="nucleotide sequence ID" value="NZ_JBFYGN010000018.1"/>
</dbReference>
<dbReference type="EMBL" id="JBFYGN010000018">
    <property type="protein sequence ID" value="MEX8194162.1"/>
    <property type="molecule type" value="Genomic_DNA"/>
</dbReference>
<feature type="compositionally biased region" description="Polar residues" evidence="1">
    <location>
        <begin position="1"/>
        <end position="12"/>
    </location>
</feature>
<evidence type="ECO:0008006" key="4">
    <source>
        <dbReference type="Google" id="ProtNLM"/>
    </source>
</evidence>
<organism evidence="2 3">
    <name type="scientific">Comamonas guangdongensis</name>
    <dbReference type="NCBI Taxonomy" id="510515"/>
    <lineage>
        <taxon>Bacteria</taxon>
        <taxon>Pseudomonadati</taxon>
        <taxon>Pseudomonadota</taxon>
        <taxon>Betaproteobacteria</taxon>
        <taxon>Burkholderiales</taxon>
        <taxon>Comamonadaceae</taxon>
        <taxon>Comamonas</taxon>
    </lineage>
</organism>
<proteinExistence type="predicted"/>
<comment type="caution">
    <text evidence="2">The sequence shown here is derived from an EMBL/GenBank/DDBJ whole genome shotgun (WGS) entry which is preliminary data.</text>
</comment>
<dbReference type="Proteomes" id="UP001561046">
    <property type="component" value="Unassembled WGS sequence"/>
</dbReference>
<name>A0ABV3ZX41_9BURK</name>
<evidence type="ECO:0000313" key="2">
    <source>
        <dbReference type="EMBL" id="MEX8194162.1"/>
    </source>
</evidence>